<dbReference type="Pfam" id="PF05193">
    <property type="entry name" value="Peptidase_M16_C"/>
    <property type="match status" value="1"/>
</dbReference>
<dbReference type="KEGG" id="vgo:GJW-30_1_00817"/>
<protein>
    <submittedName>
        <fullName evidence="4">Peptidase M16 inactive domain protein</fullName>
    </submittedName>
</protein>
<dbReference type="InterPro" id="IPR007863">
    <property type="entry name" value="Peptidase_M16_C"/>
</dbReference>
<dbReference type="AlphaFoldDB" id="A0A0S3PQS8"/>
<dbReference type="SUPFAM" id="SSF63411">
    <property type="entry name" value="LuxS/MPP-like metallohydrolase"/>
    <property type="match status" value="2"/>
</dbReference>
<feature type="chain" id="PRO_5006615595" evidence="1">
    <location>
        <begin position="29"/>
        <end position="449"/>
    </location>
</feature>
<dbReference type="InterPro" id="IPR011765">
    <property type="entry name" value="Pept_M16_N"/>
</dbReference>
<gene>
    <name evidence="4" type="ORF">GJW-30_1_00817</name>
</gene>
<name>A0A0S3PQS8_9BRAD</name>
<evidence type="ECO:0000313" key="5">
    <source>
        <dbReference type="Proteomes" id="UP000236884"/>
    </source>
</evidence>
<organism evidence="4 5">
    <name type="scientific">Variibacter gotjawalensis</name>
    <dbReference type="NCBI Taxonomy" id="1333996"/>
    <lineage>
        <taxon>Bacteria</taxon>
        <taxon>Pseudomonadati</taxon>
        <taxon>Pseudomonadota</taxon>
        <taxon>Alphaproteobacteria</taxon>
        <taxon>Hyphomicrobiales</taxon>
        <taxon>Nitrobacteraceae</taxon>
        <taxon>Variibacter</taxon>
    </lineage>
</organism>
<proteinExistence type="predicted"/>
<dbReference type="RefSeq" id="WP_096351970.1">
    <property type="nucleotide sequence ID" value="NZ_AP014946.1"/>
</dbReference>
<dbReference type="InterPro" id="IPR011249">
    <property type="entry name" value="Metalloenz_LuxS/M16"/>
</dbReference>
<evidence type="ECO:0000259" key="2">
    <source>
        <dbReference type="Pfam" id="PF00675"/>
    </source>
</evidence>
<dbReference type="OrthoDB" id="9811314at2"/>
<feature type="signal peptide" evidence="1">
    <location>
        <begin position="1"/>
        <end position="28"/>
    </location>
</feature>
<evidence type="ECO:0000256" key="1">
    <source>
        <dbReference type="SAM" id="SignalP"/>
    </source>
</evidence>
<keyword evidence="1" id="KW-0732">Signal</keyword>
<dbReference type="InterPro" id="IPR050361">
    <property type="entry name" value="MPP/UQCRC_Complex"/>
</dbReference>
<feature type="domain" description="Peptidase M16 N-terminal" evidence="2">
    <location>
        <begin position="46"/>
        <end position="186"/>
    </location>
</feature>
<reference evidence="4 5" key="1">
    <citation type="submission" date="2015-08" db="EMBL/GenBank/DDBJ databases">
        <title>Investigation of the bacterial diversity of lava forest soil.</title>
        <authorList>
            <person name="Lee J.S."/>
        </authorList>
    </citation>
    <scope>NUCLEOTIDE SEQUENCE [LARGE SCALE GENOMIC DNA]</scope>
    <source>
        <strain evidence="4 5">GJW-30</strain>
    </source>
</reference>
<dbReference type="PANTHER" id="PTHR11851:SF224">
    <property type="entry name" value="PROCESSING PROTEASE"/>
    <property type="match status" value="1"/>
</dbReference>
<keyword evidence="5" id="KW-1185">Reference proteome</keyword>
<evidence type="ECO:0000313" key="4">
    <source>
        <dbReference type="EMBL" id="BAT58293.1"/>
    </source>
</evidence>
<dbReference type="EMBL" id="AP014946">
    <property type="protein sequence ID" value="BAT58293.1"/>
    <property type="molecule type" value="Genomic_DNA"/>
</dbReference>
<accession>A0A0S3PQS8</accession>
<dbReference type="Gene3D" id="3.30.830.10">
    <property type="entry name" value="Metalloenzyme, LuxS/M16 peptidase-like"/>
    <property type="match status" value="2"/>
</dbReference>
<feature type="domain" description="Peptidase M16 C-terminal" evidence="3">
    <location>
        <begin position="195"/>
        <end position="370"/>
    </location>
</feature>
<sequence>MTMHFARRAALGLLTVATIALTASNAFAQKIERIVTPAGIEAWLVEDHTVPLVALQFAFSGGASQDPKDKPGVAHMTASMLDEGAGDLDSSSFQERLERDAIEMTFNADRDHFRGGLRTLSEHREKAFGLLRLALNDPRFDESALDRTRAQVLAQIRRESTDPGSIAGKSWWSTAFPNHPYGQPTGGSSESVPQIKREDLQTYHRRVLTRERLKIAIVGDIDPAAAKTVIDDIFGKLPAKSELTPVPVVKPVALGQKNAVPFDTPQSVVSFGGVGLPRKDPDYMTAYIVNHILGGGSFTSRLYQEVREKRGLAYGVSTYLYPMEFSALYMGYTQVRAEKTDESIAVMQHEIRRMAETGPTEDELAKAKDYLKGSYALGFDTSTKIAAQLLGLQLQGLGIDYITTREKLIDAVTIADAKRVAKSLLEGGLHFTVVGRPAAATGSRSNNPG</sequence>
<dbReference type="Pfam" id="PF00675">
    <property type="entry name" value="Peptidase_M16"/>
    <property type="match status" value="1"/>
</dbReference>
<evidence type="ECO:0000259" key="3">
    <source>
        <dbReference type="Pfam" id="PF05193"/>
    </source>
</evidence>
<dbReference type="GO" id="GO:0046872">
    <property type="term" value="F:metal ion binding"/>
    <property type="evidence" value="ECO:0007669"/>
    <property type="project" value="InterPro"/>
</dbReference>
<dbReference type="PANTHER" id="PTHR11851">
    <property type="entry name" value="METALLOPROTEASE"/>
    <property type="match status" value="1"/>
</dbReference>
<dbReference type="Proteomes" id="UP000236884">
    <property type="component" value="Chromosome"/>
</dbReference>